<dbReference type="SUPFAM" id="SSF48008">
    <property type="entry name" value="GntR ligand-binding domain-like"/>
    <property type="match status" value="1"/>
</dbReference>
<comment type="caution">
    <text evidence="5">The sequence shown here is derived from an EMBL/GenBank/DDBJ whole genome shotgun (WGS) entry which is preliminary data.</text>
</comment>
<sequence>MSKQPEKHTAKTIYSVLKERILNWDYIPGQRFTEKTLCDEFAVSRIPVREALSMLIDNGLVLKERNVGCSVRKLSVENIDHIYEMRTALELYAVEEFAFTPASSIKISDLKLEWEQHAKFPPDGAIDPIFWGDADERFHEGLVDLLENPVFSKAMHDANSQLRFLRVKNINTFDRLKTTCDEHLLILALIEQGRRSEARDRLRENILLGRNNVQASFKEALMKAFL</sequence>
<gene>
    <name evidence="5" type="ORF">P9H32_07935</name>
</gene>
<dbReference type="InterPro" id="IPR000524">
    <property type="entry name" value="Tscrpt_reg_HTH_GntR"/>
</dbReference>
<dbReference type="PANTHER" id="PTHR43537:SF5">
    <property type="entry name" value="UXU OPERON TRANSCRIPTIONAL REGULATOR"/>
    <property type="match status" value="1"/>
</dbReference>
<keyword evidence="3" id="KW-0804">Transcription</keyword>
<dbReference type="InterPro" id="IPR036390">
    <property type="entry name" value="WH_DNA-bd_sf"/>
</dbReference>
<dbReference type="EMBL" id="JARVCO010000010">
    <property type="protein sequence ID" value="MDZ8118556.1"/>
    <property type="molecule type" value="Genomic_DNA"/>
</dbReference>
<proteinExistence type="predicted"/>
<dbReference type="InterPro" id="IPR008920">
    <property type="entry name" value="TF_FadR/GntR_C"/>
</dbReference>
<dbReference type="CDD" id="cd07377">
    <property type="entry name" value="WHTH_GntR"/>
    <property type="match status" value="1"/>
</dbReference>
<dbReference type="InterPro" id="IPR011711">
    <property type="entry name" value="GntR_C"/>
</dbReference>
<protein>
    <submittedName>
        <fullName evidence="5">GntR family transcriptional regulator</fullName>
    </submittedName>
</protein>
<keyword evidence="2" id="KW-0238">DNA-binding</keyword>
<evidence type="ECO:0000313" key="6">
    <source>
        <dbReference type="Proteomes" id="UP001290861"/>
    </source>
</evidence>
<dbReference type="SUPFAM" id="SSF46785">
    <property type="entry name" value="Winged helix' DNA-binding domain"/>
    <property type="match status" value="1"/>
</dbReference>
<keyword evidence="6" id="KW-1185">Reference proteome</keyword>
<feature type="domain" description="HTH gntR-type" evidence="4">
    <location>
        <begin position="7"/>
        <end position="74"/>
    </location>
</feature>
<evidence type="ECO:0000256" key="3">
    <source>
        <dbReference type="ARBA" id="ARBA00023163"/>
    </source>
</evidence>
<dbReference type="Gene3D" id="1.20.120.530">
    <property type="entry name" value="GntR ligand-binding domain-like"/>
    <property type="match status" value="1"/>
</dbReference>
<dbReference type="RefSeq" id="WP_322608355.1">
    <property type="nucleotide sequence ID" value="NZ_JARVCO010000010.1"/>
</dbReference>
<dbReference type="Pfam" id="PF00392">
    <property type="entry name" value="GntR"/>
    <property type="match status" value="1"/>
</dbReference>
<dbReference type="PROSITE" id="PS50949">
    <property type="entry name" value="HTH_GNTR"/>
    <property type="match status" value="1"/>
</dbReference>
<dbReference type="SMART" id="SM00345">
    <property type="entry name" value="HTH_GNTR"/>
    <property type="match status" value="1"/>
</dbReference>
<dbReference type="PANTHER" id="PTHR43537">
    <property type="entry name" value="TRANSCRIPTIONAL REGULATOR, GNTR FAMILY"/>
    <property type="match status" value="1"/>
</dbReference>
<name>A0ABU5MX64_9BACT</name>
<dbReference type="SMART" id="SM00895">
    <property type="entry name" value="FCD"/>
    <property type="match status" value="1"/>
</dbReference>
<dbReference type="Gene3D" id="1.10.10.10">
    <property type="entry name" value="Winged helix-like DNA-binding domain superfamily/Winged helix DNA-binding domain"/>
    <property type="match status" value="1"/>
</dbReference>
<dbReference type="Pfam" id="PF07729">
    <property type="entry name" value="FCD"/>
    <property type="match status" value="1"/>
</dbReference>
<evidence type="ECO:0000313" key="5">
    <source>
        <dbReference type="EMBL" id="MDZ8118556.1"/>
    </source>
</evidence>
<evidence type="ECO:0000256" key="2">
    <source>
        <dbReference type="ARBA" id="ARBA00023125"/>
    </source>
</evidence>
<dbReference type="Proteomes" id="UP001290861">
    <property type="component" value="Unassembled WGS sequence"/>
</dbReference>
<keyword evidence="1" id="KW-0805">Transcription regulation</keyword>
<evidence type="ECO:0000259" key="4">
    <source>
        <dbReference type="PROSITE" id="PS50949"/>
    </source>
</evidence>
<evidence type="ECO:0000256" key="1">
    <source>
        <dbReference type="ARBA" id="ARBA00023015"/>
    </source>
</evidence>
<organism evidence="5 6">
    <name type="scientific">Pontiella agarivorans</name>
    <dbReference type="NCBI Taxonomy" id="3038953"/>
    <lineage>
        <taxon>Bacteria</taxon>
        <taxon>Pseudomonadati</taxon>
        <taxon>Kiritimatiellota</taxon>
        <taxon>Kiritimatiellia</taxon>
        <taxon>Kiritimatiellales</taxon>
        <taxon>Pontiellaceae</taxon>
        <taxon>Pontiella</taxon>
    </lineage>
</organism>
<dbReference type="InterPro" id="IPR036388">
    <property type="entry name" value="WH-like_DNA-bd_sf"/>
</dbReference>
<reference evidence="5 6" key="1">
    <citation type="journal article" date="2024" name="Appl. Environ. Microbiol.">
        <title>Pontiella agarivorans sp. nov., a novel marine anaerobic bacterium capable of degrading macroalgal polysaccharides and fixing nitrogen.</title>
        <authorList>
            <person name="Liu N."/>
            <person name="Kivenson V."/>
            <person name="Peng X."/>
            <person name="Cui Z."/>
            <person name="Lankiewicz T.S."/>
            <person name="Gosselin K.M."/>
            <person name="English C.J."/>
            <person name="Blair E.M."/>
            <person name="O'Malley M.A."/>
            <person name="Valentine D.L."/>
        </authorList>
    </citation>
    <scope>NUCLEOTIDE SEQUENCE [LARGE SCALE GENOMIC DNA]</scope>
    <source>
        <strain evidence="5 6">NLcol2</strain>
    </source>
</reference>
<accession>A0ABU5MX64</accession>